<dbReference type="InterPro" id="IPR055357">
    <property type="entry name" value="LRR_At1g61320_AtMIF1"/>
</dbReference>
<gene>
    <name evidence="2" type="ORF">NCGR_LOCUS8764</name>
</gene>
<name>A0A811MT02_9POAL</name>
<evidence type="ECO:0000313" key="2">
    <source>
        <dbReference type="EMBL" id="CAD6213055.1"/>
    </source>
</evidence>
<accession>A0A811MT02</accession>
<dbReference type="PROSITE" id="PS50181">
    <property type="entry name" value="FBOX"/>
    <property type="match status" value="1"/>
</dbReference>
<dbReference type="OrthoDB" id="689636at2759"/>
<dbReference type="Gene3D" id="3.80.10.10">
    <property type="entry name" value="Ribonuclease Inhibitor"/>
    <property type="match status" value="1"/>
</dbReference>
<dbReference type="InterPro" id="IPR001810">
    <property type="entry name" value="F-box_dom"/>
</dbReference>
<dbReference type="InterPro" id="IPR032675">
    <property type="entry name" value="LRR_dom_sf"/>
</dbReference>
<dbReference type="Pfam" id="PF12937">
    <property type="entry name" value="F-box-like"/>
    <property type="match status" value="1"/>
</dbReference>
<evidence type="ECO:0000259" key="1">
    <source>
        <dbReference type="PROSITE" id="PS50181"/>
    </source>
</evidence>
<dbReference type="PANTHER" id="PTHR32153">
    <property type="entry name" value="OJ000223_09.16 PROTEIN"/>
    <property type="match status" value="1"/>
</dbReference>
<feature type="domain" description="F-box" evidence="1">
    <location>
        <begin position="11"/>
        <end position="47"/>
    </location>
</feature>
<dbReference type="SUPFAM" id="SSF81383">
    <property type="entry name" value="F-box domain"/>
    <property type="match status" value="1"/>
</dbReference>
<reference evidence="2" key="1">
    <citation type="submission" date="2020-10" db="EMBL/GenBank/DDBJ databases">
        <authorList>
            <person name="Han B."/>
            <person name="Lu T."/>
            <person name="Zhao Q."/>
            <person name="Huang X."/>
            <person name="Zhao Y."/>
        </authorList>
    </citation>
    <scope>NUCLEOTIDE SEQUENCE</scope>
</reference>
<evidence type="ECO:0000313" key="3">
    <source>
        <dbReference type="Proteomes" id="UP000604825"/>
    </source>
</evidence>
<comment type="caution">
    <text evidence="2">The sequence shown here is derived from an EMBL/GenBank/DDBJ whole genome shotgun (WGS) entry which is preliminary data.</text>
</comment>
<dbReference type="SUPFAM" id="SSF52047">
    <property type="entry name" value="RNI-like"/>
    <property type="match status" value="1"/>
</dbReference>
<dbReference type="AlphaFoldDB" id="A0A811MT02"/>
<proteinExistence type="predicted"/>
<keyword evidence="3" id="KW-1185">Reference proteome</keyword>
<sequence>MESIISRSTEEDLLRELPSDVLVSILEKLSLRDAVRVGVLSRRWRCLPALLLRLALDIASFLPSDARDLDDHHDILSEAGDKLTDVATALLQSKRPPAGGNDNNNLDDVHNTTLAMRFYLRHNYMSLGRLLDAAVASGKGWLFTTDGLVSLGHVPRLTAVTLSEDIGHNEQTLKLSRILTNSTALRDLRLNFRDSNIWVQPETSRRLTNVFSNLKNLKIRNVHRECGLAWIMFLLQSAPHLEELYIKLMEHDCEEFARKNVPWEVDTSFKHYSLARVAILGFYRTEETIVAFIHHIVEAAVNLEEIRIRENVAFRCVICGHMEPPAGSRFPQTNQDRDTFRKRIINDDGRSTAATVKIYIQLG</sequence>
<dbReference type="InterPro" id="IPR036047">
    <property type="entry name" value="F-box-like_dom_sf"/>
</dbReference>
<dbReference type="Proteomes" id="UP000604825">
    <property type="component" value="Unassembled WGS sequence"/>
</dbReference>
<dbReference type="EMBL" id="CAJGYO010000002">
    <property type="protein sequence ID" value="CAD6213055.1"/>
    <property type="molecule type" value="Genomic_DNA"/>
</dbReference>
<protein>
    <recommendedName>
        <fullName evidence="1">F-box domain-containing protein</fullName>
    </recommendedName>
</protein>
<dbReference type="Gene3D" id="1.20.1280.50">
    <property type="match status" value="1"/>
</dbReference>
<dbReference type="Pfam" id="PF23622">
    <property type="entry name" value="LRR_At1g61320_AtMIF1"/>
    <property type="match status" value="1"/>
</dbReference>
<organism evidence="2 3">
    <name type="scientific">Miscanthus lutarioriparius</name>
    <dbReference type="NCBI Taxonomy" id="422564"/>
    <lineage>
        <taxon>Eukaryota</taxon>
        <taxon>Viridiplantae</taxon>
        <taxon>Streptophyta</taxon>
        <taxon>Embryophyta</taxon>
        <taxon>Tracheophyta</taxon>
        <taxon>Spermatophyta</taxon>
        <taxon>Magnoliopsida</taxon>
        <taxon>Liliopsida</taxon>
        <taxon>Poales</taxon>
        <taxon>Poaceae</taxon>
        <taxon>PACMAD clade</taxon>
        <taxon>Panicoideae</taxon>
        <taxon>Andropogonodae</taxon>
        <taxon>Andropogoneae</taxon>
        <taxon>Saccharinae</taxon>
        <taxon>Miscanthus</taxon>
    </lineage>
</organism>
<dbReference type="InterPro" id="IPR044997">
    <property type="entry name" value="F-box_plant"/>
</dbReference>